<keyword evidence="5" id="KW-0408">Iron</keyword>
<dbReference type="CDD" id="cd00077">
    <property type="entry name" value="HDc"/>
    <property type="match status" value="1"/>
</dbReference>
<dbReference type="Gene3D" id="1.10.3210.10">
    <property type="entry name" value="Hypothetical protein af1432"/>
    <property type="match status" value="1"/>
</dbReference>
<organism evidence="8 9">
    <name type="scientific">Piscibacillus salipiscarius</name>
    <dbReference type="NCBI Taxonomy" id="299480"/>
    <lineage>
        <taxon>Bacteria</taxon>
        <taxon>Bacillati</taxon>
        <taxon>Bacillota</taxon>
        <taxon>Bacilli</taxon>
        <taxon>Bacillales</taxon>
        <taxon>Bacillaceae</taxon>
        <taxon>Piscibacillus</taxon>
    </lineage>
</organism>
<proteinExistence type="predicted"/>
<dbReference type="PANTHER" id="PTHR35795:SF1">
    <property type="entry name" value="BIS(5'-NUCLEOSYL)-TETRAPHOSPHATASE, SYMMETRICAL"/>
    <property type="match status" value="1"/>
</dbReference>
<evidence type="ECO:0000256" key="1">
    <source>
        <dbReference type="ARBA" id="ARBA00012506"/>
    </source>
</evidence>
<dbReference type="InterPro" id="IPR005249">
    <property type="entry name" value="YqeK"/>
</dbReference>
<sequence length="189" mass="21709">MKIDQALAESKKVLTTKRYEHVERVTETAINLAKRYNGDEYKVGLAAALHDYAKDMDPHILKSWIEAEVDLPKDLLHYHPELWHGPVGSKMANKLFLIQDQDILGAIRYHTTGHQLMSLVEKIVFLADYIEPGRNFPVVHLARELSEKDLDQACHYALENSIQFLISKKQSVYPDTFFAYNALTNKLSK</sequence>
<dbReference type="SMART" id="SM00471">
    <property type="entry name" value="HDc"/>
    <property type="match status" value="1"/>
</dbReference>
<evidence type="ECO:0000256" key="3">
    <source>
        <dbReference type="ARBA" id="ARBA00022741"/>
    </source>
</evidence>
<keyword evidence="3" id="KW-0547">Nucleotide-binding</keyword>
<dbReference type="InterPro" id="IPR051094">
    <property type="entry name" value="Diverse_Catalytic_Enzymes"/>
</dbReference>
<name>A0ABW5Q6E3_9BACI</name>
<keyword evidence="9" id="KW-1185">Reference proteome</keyword>
<dbReference type="EC" id="3.6.1.41" evidence="1"/>
<dbReference type="NCBIfam" id="TIGR00488">
    <property type="entry name" value="bis(5'-nucleosyl)-tetraphosphatase (symmetrical) YqeK"/>
    <property type="match status" value="1"/>
</dbReference>
<evidence type="ECO:0000259" key="7">
    <source>
        <dbReference type="PROSITE" id="PS51831"/>
    </source>
</evidence>
<protein>
    <recommendedName>
        <fullName evidence="1">bis(5'-nucleosyl)-tetraphosphatase (symmetrical)</fullName>
        <ecNumber evidence="1">3.6.1.41</ecNumber>
    </recommendedName>
</protein>
<reference evidence="9" key="1">
    <citation type="journal article" date="2019" name="Int. J. Syst. Evol. Microbiol.">
        <title>The Global Catalogue of Microorganisms (GCM) 10K type strain sequencing project: providing services to taxonomists for standard genome sequencing and annotation.</title>
        <authorList>
            <consortium name="The Broad Institute Genomics Platform"/>
            <consortium name="The Broad Institute Genome Sequencing Center for Infectious Disease"/>
            <person name="Wu L."/>
            <person name="Ma J."/>
        </authorList>
    </citation>
    <scope>NUCLEOTIDE SEQUENCE [LARGE SCALE GENOMIC DNA]</scope>
    <source>
        <strain evidence="9">TISTR 1571</strain>
    </source>
</reference>
<dbReference type="PROSITE" id="PS51831">
    <property type="entry name" value="HD"/>
    <property type="match status" value="1"/>
</dbReference>
<evidence type="ECO:0000256" key="6">
    <source>
        <dbReference type="ARBA" id="ARBA00049417"/>
    </source>
</evidence>
<comment type="caution">
    <text evidence="8">The sequence shown here is derived from an EMBL/GenBank/DDBJ whole genome shotgun (WGS) entry which is preliminary data.</text>
</comment>
<accession>A0ABW5Q6E3</accession>
<keyword evidence="4 8" id="KW-0378">Hydrolase</keyword>
<evidence type="ECO:0000256" key="2">
    <source>
        <dbReference type="ARBA" id="ARBA00022723"/>
    </source>
</evidence>
<evidence type="ECO:0000256" key="4">
    <source>
        <dbReference type="ARBA" id="ARBA00022801"/>
    </source>
</evidence>
<dbReference type="PANTHER" id="PTHR35795">
    <property type="entry name" value="SLR1885 PROTEIN"/>
    <property type="match status" value="1"/>
</dbReference>
<evidence type="ECO:0000313" key="9">
    <source>
        <dbReference type="Proteomes" id="UP001597452"/>
    </source>
</evidence>
<evidence type="ECO:0000256" key="5">
    <source>
        <dbReference type="ARBA" id="ARBA00023004"/>
    </source>
</evidence>
<dbReference type="SUPFAM" id="SSF109604">
    <property type="entry name" value="HD-domain/PDEase-like"/>
    <property type="match status" value="1"/>
</dbReference>
<feature type="domain" description="HD" evidence="7">
    <location>
        <begin position="18"/>
        <end position="133"/>
    </location>
</feature>
<dbReference type="InterPro" id="IPR006674">
    <property type="entry name" value="HD_domain"/>
</dbReference>
<dbReference type="InterPro" id="IPR003607">
    <property type="entry name" value="HD/PDEase_dom"/>
</dbReference>
<dbReference type="RefSeq" id="WP_377326960.1">
    <property type="nucleotide sequence ID" value="NZ_JBHUMZ010000007.1"/>
</dbReference>
<gene>
    <name evidence="8" type="primary">yqeK</name>
    <name evidence="8" type="ORF">ACFSW4_01290</name>
</gene>
<keyword evidence="2" id="KW-0479">Metal-binding</keyword>
<evidence type="ECO:0000313" key="8">
    <source>
        <dbReference type="EMBL" id="MFD2637505.1"/>
    </source>
</evidence>
<dbReference type="Proteomes" id="UP001597452">
    <property type="component" value="Unassembled WGS sequence"/>
</dbReference>
<comment type="catalytic activity">
    <reaction evidence="6">
        <text>P(1),P(4)-bis(5'-adenosyl) tetraphosphate + H2O = 2 ADP + 2 H(+)</text>
        <dbReference type="Rhea" id="RHEA:24252"/>
        <dbReference type="ChEBI" id="CHEBI:15377"/>
        <dbReference type="ChEBI" id="CHEBI:15378"/>
        <dbReference type="ChEBI" id="CHEBI:58141"/>
        <dbReference type="ChEBI" id="CHEBI:456216"/>
        <dbReference type="EC" id="3.6.1.41"/>
    </reaction>
</comment>
<dbReference type="GO" id="GO:0008803">
    <property type="term" value="F:bis(5'-nucleosyl)-tetraphosphatase (symmetrical) activity"/>
    <property type="evidence" value="ECO:0007669"/>
    <property type="project" value="UniProtKB-EC"/>
</dbReference>
<dbReference type="Pfam" id="PF01966">
    <property type="entry name" value="HD"/>
    <property type="match status" value="1"/>
</dbReference>
<dbReference type="EMBL" id="JBHUMZ010000007">
    <property type="protein sequence ID" value="MFD2637505.1"/>
    <property type="molecule type" value="Genomic_DNA"/>
</dbReference>